<evidence type="ECO:0000313" key="5">
    <source>
        <dbReference type="Proteomes" id="UP000325081"/>
    </source>
</evidence>
<keyword evidence="5" id="KW-1185">Reference proteome</keyword>
<keyword evidence="4" id="KW-0808">Transferase</keyword>
<dbReference type="Pfam" id="PF03407">
    <property type="entry name" value="Nucleotid_trans"/>
    <property type="match status" value="3"/>
</dbReference>
<dbReference type="EMBL" id="BKCP01004339">
    <property type="protein sequence ID" value="GER30264.1"/>
    <property type="molecule type" value="Genomic_DNA"/>
</dbReference>
<dbReference type="PANTHER" id="PTHR46038:SF58">
    <property type="entry name" value="GLYCOSYLTRANSFERASE"/>
    <property type="match status" value="1"/>
</dbReference>
<feature type="domain" description="Nucleotide-diphospho-sugar transferase" evidence="3">
    <location>
        <begin position="117"/>
        <end position="232"/>
    </location>
</feature>
<dbReference type="AlphaFoldDB" id="A0A5A7PCC8"/>
<feature type="domain" description="Nucleotide-diphospho-sugar transferase" evidence="3">
    <location>
        <begin position="238"/>
        <end position="281"/>
    </location>
</feature>
<accession>A0A5A7PCC8</accession>
<feature type="domain" description="Nucleotide-diphospho-sugar transferase" evidence="3">
    <location>
        <begin position="479"/>
        <end position="677"/>
    </location>
</feature>
<keyword evidence="2" id="KW-1133">Transmembrane helix</keyword>
<protein>
    <submittedName>
        <fullName evidence="4">Nucleotide-diphospho-sugar transferase family protein</fullName>
    </submittedName>
</protein>
<dbReference type="GO" id="GO:0016740">
    <property type="term" value="F:transferase activity"/>
    <property type="evidence" value="ECO:0007669"/>
    <property type="project" value="UniProtKB-KW"/>
</dbReference>
<dbReference type="OrthoDB" id="540503at2759"/>
<keyword evidence="2" id="KW-0812">Transmembrane</keyword>
<dbReference type="PANTHER" id="PTHR46038">
    <property type="entry name" value="EXPRESSED PROTEIN-RELATED"/>
    <property type="match status" value="1"/>
</dbReference>
<sequence>MELGDGVSLSCIDDHHKSHHHRHFPGTIVRIVLLFLVIGLTCLVLNQTDYSARLAHTSYSMSGNDHDNNLETILKRASMEDHKKVIITTMNGAWTDTNTVFDLFLESFRIGFGTRRLLKHLVVVAFDRKAYARCKQVHRNCFALTTEGVDFSDQAFFMSGSYLKMIWRRIDFLRSVLEMEYDFVFTDADIMWLRDPFPSFNPDADFQIACDIYKGNSTDLCNYPNRGFTYFYPYVMRVGLRIKFLGTEFFGGFCEPSKDLDQVVTMHANCCIGLKNKLHDMKMVVDDWKRYSASVEKVVMIGGMVVGWGRGLSRGGVAGTNIRPLSDDHELLRCGQNLHKHLIRQMRPKSRKGMDSYHKHEVNSTTCGGNHRHHHHHGRYIFRSAVKMTSLVIFAGLIYFVLNESNYHVRLVAKPYSNSSFSSHVNDSENSLESILRRASMEDNKTVIITTLNAAWIEPNFIFDLFLESFEIGNRTQNLLKHLVVVALDQKAFSRCVSLHPHCFALKTKDNVDFSGTAYFMSDDYLKMMWIRIDFLRSVLEMGYDFVFSDADIMWLRNPFPRFDPNGDFQIACDIYRHNSTNMHNFPNGGFTYVKSNKRTIKFYKFWHTAKDYFPGKHDQDVFNEIKFNPFLSRVGLRVRFLDTAYFGGFCEPSKDLDLVVTMHANCCTGIYNKIHDIRMVLDDWRNYTALAAGKGKNSIRKVTWTEPRRCGLGNLIKHHEKVRKD</sequence>
<feature type="region of interest" description="Disordered" evidence="1">
    <location>
        <begin position="349"/>
        <end position="373"/>
    </location>
</feature>
<dbReference type="Proteomes" id="UP000325081">
    <property type="component" value="Unassembled WGS sequence"/>
</dbReference>
<feature type="transmembrane region" description="Helical" evidence="2">
    <location>
        <begin position="380"/>
        <end position="402"/>
    </location>
</feature>
<dbReference type="InterPro" id="IPR044821">
    <property type="entry name" value="At1g28695/At4g15970-like"/>
</dbReference>
<feature type="transmembrane region" description="Helical" evidence="2">
    <location>
        <begin position="27"/>
        <end position="45"/>
    </location>
</feature>
<reference evidence="5" key="1">
    <citation type="journal article" date="2019" name="Curr. Biol.">
        <title>Genome Sequence of Striga asiatica Provides Insight into the Evolution of Plant Parasitism.</title>
        <authorList>
            <person name="Yoshida S."/>
            <person name="Kim S."/>
            <person name="Wafula E.K."/>
            <person name="Tanskanen J."/>
            <person name="Kim Y.M."/>
            <person name="Honaas L."/>
            <person name="Yang Z."/>
            <person name="Spallek T."/>
            <person name="Conn C.E."/>
            <person name="Ichihashi Y."/>
            <person name="Cheong K."/>
            <person name="Cui S."/>
            <person name="Der J.P."/>
            <person name="Gundlach H."/>
            <person name="Jiao Y."/>
            <person name="Hori C."/>
            <person name="Ishida J.K."/>
            <person name="Kasahara H."/>
            <person name="Kiba T."/>
            <person name="Kim M.S."/>
            <person name="Koo N."/>
            <person name="Laohavisit A."/>
            <person name="Lee Y.H."/>
            <person name="Lumba S."/>
            <person name="McCourt P."/>
            <person name="Mortimer J.C."/>
            <person name="Mutuku J.M."/>
            <person name="Nomura T."/>
            <person name="Sasaki-Sekimoto Y."/>
            <person name="Seto Y."/>
            <person name="Wang Y."/>
            <person name="Wakatake T."/>
            <person name="Sakakibara H."/>
            <person name="Demura T."/>
            <person name="Yamaguchi S."/>
            <person name="Yoneyama K."/>
            <person name="Manabe R.I."/>
            <person name="Nelson D.C."/>
            <person name="Schulman A.H."/>
            <person name="Timko M.P."/>
            <person name="dePamphilis C.W."/>
            <person name="Choi D."/>
            <person name="Shirasu K."/>
        </authorList>
    </citation>
    <scope>NUCLEOTIDE SEQUENCE [LARGE SCALE GENOMIC DNA]</scope>
    <source>
        <strain evidence="5">cv. UVA1</strain>
    </source>
</reference>
<evidence type="ECO:0000313" key="4">
    <source>
        <dbReference type="EMBL" id="GER30264.1"/>
    </source>
</evidence>
<comment type="caution">
    <text evidence="4">The sequence shown here is derived from an EMBL/GenBank/DDBJ whole genome shotgun (WGS) entry which is preliminary data.</text>
</comment>
<gene>
    <name evidence="4" type="ORF">STAS_06197</name>
</gene>
<feature type="compositionally biased region" description="Basic and acidic residues" evidence="1">
    <location>
        <begin position="352"/>
        <end position="362"/>
    </location>
</feature>
<name>A0A5A7PCC8_STRAF</name>
<evidence type="ECO:0000256" key="1">
    <source>
        <dbReference type="SAM" id="MobiDB-lite"/>
    </source>
</evidence>
<evidence type="ECO:0000256" key="2">
    <source>
        <dbReference type="SAM" id="Phobius"/>
    </source>
</evidence>
<organism evidence="4 5">
    <name type="scientific">Striga asiatica</name>
    <name type="common">Asiatic witchweed</name>
    <name type="synonym">Buchnera asiatica</name>
    <dbReference type="NCBI Taxonomy" id="4170"/>
    <lineage>
        <taxon>Eukaryota</taxon>
        <taxon>Viridiplantae</taxon>
        <taxon>Streptophyta</taxon>
        <taxon>Embryophyta</taxon>
        <taxon>Tracheophyta</taxon>
        <taxon>Spermatophyta</taxon>
        <taxon>Magnoliopsida</taxon>
        <taxon>eudicotyledons</taxon>
        <taxon>Gunneridae</taxon>
        <taxon>Pentapetalae</taxon>
        <taxon>asterids</taxon>
        <taxon>lamiids</taxon>
        <taxon>Lamiales</taxon>
        <taxon>Orobanchaceae</taxon>
        <taxon>Buchnereae</taxon>
        <taxon>Striga</taxon>
    </lineage>
</organism>
<dbReference type="InterPro" id="IPR005069">
    <property type="entry name" value="Nucl-diP-sugar_transferase"/>
</dbReference>
<keyword evidence="2" id="KW-0472">Membrane</keyword>
<evidence type="ECO:0000259" key="3">
    <source>
        <dbReference type="Pfam" id="PF03407"/>
    </source>
</evidence>
<proteinExistence type="predicted"/>